<dbReference type="Proteomes" id="UP000478740">
    <property type="component" value="Unassembled WGS sequence"/>
</dbReference>
<proteinExistence type="predicted"/>
<protein>
    <submittedName>
        <fullName evidence="1">Uncharacterized protein</fullName>
    </submittedName>
</protein>
<evidence type="ECO:0000313" key="2">
    <source>
        <dbReference type="Proteomes" id="UP000478740"/>
    </source>
</evidence>
<gene>
    <name evidence="1" type="ORF">GL284_16415</name>
</gene>
<name>A0A6L6J506_9RHOB</name>
<organism evidence="1 2">
    <name type="scientific">Paracoccus shanxieyensis</name>
    <dbReference type="NCBI Taxonomy" id="2675752"/>
    <lineage>
        <taxon>Bacteria</taxon>
        <taxon>Pseudomonadati</taxon>
        <taxon>Pseudomonadota</taxon>
        <taxon>Alphaproteobacteria</taxon>
        <taxon>Rhodobacterales</taxon>
        <taxon>Paracoccaceae</taxon>
        <taxon>Paracoccus</taxon>
    </lineage>
</organism>
<dbReference type="AlphaFoldDB" id="A0A6L6J506"/>
<dbReference type="EMBL" id="WMII01000018">
    <property type="protein sequence ID" value="MTH65857.1"/>
    <property type="molecule type" value="Genomic_DNA"/>
</dbReference>
<reference evidence="1 2" key="1">
    <citation type="submission" date="2019-11" db="EMBL/GenBank/DDBJ databases">
        <authorList>
            <person name="Dong K."/>
        </authorList>
    </citation>
    <scope>NUCLEOTIDE SEQUENCE [LARGE SCALE GENOMIC DNA]</scope>
    <source>
        <strain evidence="1 2">DK608</strain>
    </source>
</reference>
<accession>A0A6L6J506</accession>
<evidence type="ECO:0000313" key="1">
    <source>
        <dbReference type="EMBL" id="MTH65857.1"/>
    </source>
</evidence>
<comment type="caution">
    <text evidence="1">The sequence shown here is derived from an EMBL/GenBank/DDBJ whole genome shotgun (WGS) entry which is preliminary data.</text>
</comment>
<keyword evidence="2" id="KW-1185">Reference proteome</keyword>
<sequence length="55" mass="6300">MQPRRPPWPDFLPLGRDDDWLGPPIDKMNYKAVTQGDKMLQIGTNVIPVGRKPRS</sequence>
<dbReference type="RefSeq" id="WP_155045736.1">
    <property type="nucleotide sequence ID" value="NZ_WMIH01000020.1"/>
</dbReference>